<dbReference type="HOGENOM" id="CLU_2279192_0_0_1"/>
<name>F8NHE6_SERL9</name>
<reference evidence="1" key="1">
    <citation type="submission" date="2011-04" db="EMBL/GenBank/DDBJ databases">
        <title>Evolution of plant cell wall degrading machinery underlies the functional diversity of forest fungi.</title>
        <authorList>
            <consortium name="US DOE Joint Genome Institute (JGI-PGF)"/>
            <person name="Eastwood D.C."/>
            <person name="Floudas D."/>
            <person name="Binder M."/>
            <person name="Majcherczyk A."/>
            <person name="Schneider P."/>
            <person name="Aerts A."/>
            <person name="Asiegbu F.O."/>
            <person name="Baker S.E."/>
            <person name="Barry K."/>
            <person name="Bendiksby M."/>
            <person name="Blumentritt M."/>
            <person name="Coutinho P.M."/>
            <person name="Cullen D."/>
            <person name="Cullen D."/>
            <person name="Gathman A."/>
            <person name="Goodell B."/>
            <person name="Henrissat B."/>
            <person name="Ihrmark K."/>
            <person name="Kauserud H."/>
            <person name="Kohler A."/>
            <person name="LaButti K."/>
            <person name="Lapidus A."/>
            <person name="Lavin J.L."/>
            <person name="Lee Y.-H."/>
            <person name="Lindquist E."/>
            <person name="Lilly W."/>
            <person name="Lucas S."/>
            <person name="Morin E."/>
            <person name="Murat C."/>
            <person name="Oguiza J.A."/>
            <person name="Park J."/>
            <person name="Pisabarro A.G."/>
            <person name="Riley R."/>
            <person name="Rosling A."/>
            <person name="Salamov A."/>
            <person name="Schmidt O."/>
            <person name="Schmutz J."/>
            <person name="Skrede I."/>
            <person name="Stenlid J."/>
            <person name="Wiebenga A."/>
            <person name="Xie X."/>
            <person name="Kues U."/>
            <person name="Hibbett D.S."/>
            <person name="Hoffmeister D."/>
            <person name="Hogberg N."/>
            <person name="Martin F."/>
            <person name="Grigoriev I.V."/>
            <person name="Watkinson S.C."/>
        </authorList>
    </citation>
    <scope>NUCLEOTIDE SEQUENCE</scope>
    <source>
        <strain evidence="1">S7.9</strain>
    </source>
</reference>
<gene>
    <name evidence="1" type="ORF">SERLADRAFT_433883</name>
</gene>
<dbReference type="Proteomes" id="UP000008064">
    <property type="component" value="Unassembled WGS sequence"/>
</dbReference>
<dbReference type="AlphaFoldDB" id="F8NHE6"/>
<evidence type="ECO:0000313" key="1">
    <source>
        <dbReference type="EMBL" id="EGO29949.1"/>
    </source>
</evidence>
<dbReference type="GeneID" id="18814254"/>
<dbReference type="KEGG" id="sla:SERLADRAFT_433883"/>
<dbReference type="RefSeq" id="XP_007314191.1">
    <property type="nucleotide sequence ID" value="XM_007314129.1"/>
</dbReference>
<dbReference type="OrthoDB" id="2931494at2759"/>
<sequence length="102" mass="12277">MDLEPIYYYMKLPKLFKWSYFVKIEDVPDDLQKDVIFALKMFIRAVEEYPEPMPRLLMSYPPGSEEDYKHVVFYFSFAMLATSSRNPYFNQGPTVRLKLYHT</sequence>
<accession>F8NHE6</accession>
<organism>
    <name type="scientific">Serpula lacrymans var. lacrymans (strain S7.9)</name>
    <name type="common">Dry rot fungus</name>
    <dbReference type="NCBI Taxonomy" id="578457"/>
    <lineage>
        <taxon>Eukaryota</taxon>
        <taxon>Fungi</taxon>
        <taxon>Dikarya</taxon>
        <taxon>Basidiomycota</taxon>
        <taxon>Agaricomycotina</taxon>
        <taxon>Agaricomycetes</taxon>
        <taxon>Agaricomycetidae</taxon>
        <taxon>Boletales</taxon>
        <taxon>Coniophorineae</taxon>
        <taxon>Serpulaceae</taxon>
        <taxon>Serpula</taxon>
    </lineage>
</organism>
<protein>
    <submittedName>
        <fullName evidence="1">Uncharacterized protein</fullName>
    </submittedName>
</protein>
<proteinExistence type="predicted"/>
<dbReference type="EMBL" id="GL945429">
    <property type="protein sequence ID" value="EGO29949.1"/>
    <property type="molecule type" value="Genomic_DNA"/>
</dbReference>